<proteinExistence type="predicted"/>
<evidence type="ECO:0000313" key="3">
    <source>
        <dbReference type="EMBL" id="QDU66205.1"/>
    </source>
</evidence>
<keyword evidence="1 2" id="KW-0732">Signal</keyword>
<dbReference type="EMBL" id="CP036287">
    <property type="protein sequence ID" value="QDU66205.1"/>
    <property type="molecule type" value="Genomic_DNA"/>
</dbReference>
<evidence type="ECO:0000256" key="2">
    <source>
        <dbReference type="SAM" id="SignalP"/>
    </source>
</evidence>
<dbReference type="SUPFAM" id="SSF69318">
    <property type="entry name" value="Integrin alpha N-terminal domain"/>
    <property type="match status" value="1"/>
</dbReference>
<dbReference type="InterPro" id="IPR013517">
    <property type="entry name" value="FG-GAP"/>
</dbReference>
<accession>A0A518BGV4</accession>
<organism evidence="3 4">
    <name type="scientific">Engelhardtia mirabilis</name>
    <dbReference type="NCBI Taxonomy" id="2528011"/>
    <lineage>
        <taxon>Bacteria</taxon>
        <taxon>Pseudomonadati</taxon>
        <taxon>Planctomycetota</taxon>
        <taxon>Planctomycetia</taxon>
        <taxon>Planctomycetia incertae sedis</taxon>
        <taxon>Engelhardtia</taxon>
    </lineage>
</organism>
<feature type="chain" id="PRO_5021996180" evidence="2">
    <location>
        <begin position="23"/>
        <end position="500"/>
    </location>
</feature>
<gene>
    <name evidence="3" type="ORF">Pla133_12710</name>
</gene>
<protein>
    <submittedName>
        <fullName evidence="3">FG-GAP repeat protein</fullName>
    </submittedName>
</protein>
<dbReference type="InterPro" id="IPR028994">
    <property type="entry name" value="Integrin_alpha_N"/>
</dbReference>
<dbReference type="KEGG" id="pbap:Pla133_12710"/>
<dbReference type="AlphaFoldDB" id="A0A518BGV4"/>
<dbReference type="PANTHER" id="PTHR46580">
    <property type="entry name" value="SENSOR KINASE-RELATED"/>
    <property type="match status" value="1"/>
</dbReference>
<dbReference type="Proteomes" id="UP000316921">
    <property type="component" value="Chromosome"/>
</dbReference>
<keyword evidence="4" id="KW-1185">Reference proteome</keyword>
<reference evidence="3 4" key="1">
    <citation type="submission" date="2019-02" db="EMBL/GenBank/DDBJ databases">
        <title>Deep-cultivation of Planctomycetes and their phenomic and genomic characterization uncovers novel biology.</title>
        <authorList>
            <person name="Wiegand S."/>
            <person name="Jogler M."/>
            <person name="Boedeker C."/>
            <person name="Pinto D."/>
            <person name="Vollmers J."/>
            <person name="Rivas-Marin E."/>
            <person name="Kohn T."/>
            <person name="Peeters S.H."/>
            <person name="Heuer A."/>
            <person name="Rast P."/>
            <person name="Oberbeckmann S."/>
            <person name="Bunk B."/>
            <person name="Jeske O."/>
            <person name="Meyerdierks A."/>
            <person name="Storesund J.E."/>
            <person name="Kallscheuer N."/>
            <person name="Luecker S."/>
            <person name="Lage O.M."/>
            <person name="Pohl T."/>
            <person name="Merkel B.J."/>
            <person name="Hornburger P."/>
            <person name="Mueller R.-W."/>
            <person name="Bruemmer F."/>
            <person name="Labrenz M."/>
            <person name="Spormann A.M."/>
            <person name="Op den Camp H."/>
            <person name="Overmann J."/>
            <person name="Amann R."/>
            <person name="Jetten M.S.M."/>
            <person name="Mascher T."/>
            <person name="Medema M.H."/>
            <person name="Devos D.P."/>
            <person name="Kaster A.-K."/>
            <person name="Ovreas L."/>
            <person name="Rohde M."/>
            <person name="Galperin M.Y."/>
            <person name="Jogler C."/>
        </authorList>
    </citation>
    <scope>NUCLEOTIDE SEQUENCE [LARGE SCALE GENOMIC DNA]</scope>
    <source>
        <strain evidence="3 4">Pla133</strain>
    </source>
</reference>
<evidence type="ECO:0000313" key="4">
    <source>
        <dbReference type="Proteomes" id="UP000316921"/>
    </source>
</evidence>
<dbReference type="RefSeq" id="WP_145063548.1">
    <property type="nucleotide sequence ID" value="NZ_CP036287.1"/>
</dbReference>
<name>A0A518BGV4_9BACT</name>
<evidence type="ECO:0000256" key="1">
    <source>
        <dbReference type="ARBA" id="ARBA00022729"/>
    </source>
</evidence>
<dbReference type="Pfam" id="PF13517">
    <property type="entry name" value="FG-GAP_3"/>
    <property type="match status" value="3"/>
</dbReference>
<feature type="signal peptide" evidence="2">
    <location>
        <begin position="1"/>
        <end position="22"/>
    </location>
</feature>
<dbReference type="Gene3D" id="2.130.10.130">
    <property type="entry name" value="Integrin alpha, N-terminal"/>
    <property type="match status" value="2"/>
</dbReference>
<sequence precursor="true">MKPTNTPLIAVAVFVFSASANAQSSAVSFALQATPDLSSSSPFDTASGDFDGDGRRDVAVACGGTDSGFGVVNVLLNDGYPNFDDKSLSTGGAPWGVCAADFDADGLDDLAVVNGGSSSSDVRIFLSQGGGTFAVGQTLPSGSFPLALKSADFDEDGDLDLAVACNVSGGLKIYLGGGDGTFSAPLSLAGTHLTDVAVGDVDGDGHMDVAFSHYDGAKVYRGNGDGTFASDYVLGTGQVTEAIALGDLNGDGKDDLVAVELYSSVMRVALSKPSGGLGLSAQYPLVGDLREVEIADLNADGLLDVAVVSESHDRISVLLGLGGGALATKIDFSTPLQPRALAVDDLSGDGRPELAVACRNFGETPPLACFTNQSGAPEWSLVGPALPGSAGAAVWTGTGSLQAGASVSFSLTGGAASAPALVVVGLSAANLPLFGGLLVPANDGLVTGLTLGASGALAIPWTWPTSLSASGSELYTQVWYIDLGAPQLVAASNGLLGRTL</sequence>